<name>A0AAU0UJT4_9FIRM</name>
<feature type="transmembrane region" description="Helical" evidence="5">
    <location>
        <begin position="157"/>
        <end position="182"/>
    </location>
</feature>
<dbReference type="RefSeq" id="WP_366923529.1">
    <property type="nucleotide sequence ID" value="NZ_CP121694.1"/>
</dbReference>
<keyword evidence="2 5" id="KW-0812">Transmembrane</keyword>
<protein>
    <submittedName>
        <fullName evidence="6">CvpA family protein</fullName>
    </submittedName>
</protein>
<dbReference type="Proteomes" id="UP001329915">
    <property type="component" value="Chromosome"/>
</dbReference>
<dbReference type="PANTHER" id="PTHR37306:SF1">
    <property type="entry name" value="COLICIN V PRODUCTION PROTEIN"/>
    <property type="match status" value="1"/>
</dbReference>
<evidence type="ECO:0000256" key="4">
    <source>
        <dbReference type="ARBA" id="ARBA00023136"/>
    </source>
</evidence>
<gene>
    <name evidence="6" type="ORF">MFMK1_000426</name>
</gene>
<evidence type="ECO:0000313" key="6">
    <source>
        <dbReference type="EMBL" id="WRO20642.1"/>
    </source>
</evidence>
<dbReference type="AlphaFoldDB" id="A0AAU0UJT4"/>
<evidence type="ECO:0000256" key="2">
    <source>
        <dbReference type="ARBA" id="ARBA00022692"/>
    </source>
</evidence>
<evidence type="ECO:0000256" key="3">
    <source>
        <dbReference type="ARBA" id="ARBA00022989"/>
    </source>
</evidence>
<feature type="transmembrane region" description="Helical" evidence="5">
    <location>
        <begin position="110"/>
        <end position="136"/>
    </location>
</feature>
<proteinExistence type="predicted"/>
<keyword evidence="3 5" id="KW-1133">Transmembrane helix</keyword>
<keyword evidence="4 5" id="KW-0472">Membrane</keyword>
<sequence length="221" mass="23775">MNYIDWILLVFILLAGFRGYRRGLLYAITGLLGLVLGFAVAWSMTGTVADFVNTKYHLAGKISLWLVDKFPGLALPAQTGDAGMVNSLYRSLLSILMGQTPDNPVAAVKFFGEAICFVLVFITLLITINIVLRLLAYIVTAGINRTVFGSINRLGGLLVAFFTAGVGLGLLLTLVTPLFGVGNYIPDGNQISGIGMRIQESVLAPKLMFLFQVVIAKLLGS</sequence>
<evidence type="ECO:0000256" key="1">
    <source>
        <dbReference type="ARBA" id="ARBA00004141"/>
    </source>
</evidence>
<dbReference type="GO" id="GO:0016020">
    <property type="term" value="C:membrane"/>
    <property type="evidence" value="ECO:0007669"/>
    <property type="project" value="UniProtKB-SubCell"/>
</dbReference>
<keyword evidence="7" id="KW-1185">Reference proteome</keyword>
<evidence type="ECO:0000256" key="5">
    <source>
        <dbReference type="SAM" id="Phobius"/>
    </source>
</evidence>
<dbReference type="EMBL" id="CP121694">
    <property type="protein sequence ID" value="WRO20642.1"/>
    <property type="molecule type" value="Genomic_DNA"/>
</dbReference>
<dbReference type="PANTHER" id="PTHR37306">
    <property type="entry name" value="COLICIN V PRODUCTION PROTEIN"/>
    <property type="match status" value="1"/>
</dbReference>
<dbReference type="Pfam" id="PF02674">
    <property type="entry name" value="Colicin_V"/>
    <property type="match status" value="1"/>
</dbReference>
<feature type="transmembrane region" description="Helical" evidence="5">
    <location>
        <begin position="24"/>
        <end position="44"/>
    </location>
</feature>
<accession>A0AAU0UJT4</accession>
<dbReference type="GO" id="GO:0009403">
    <property type="term" value="P:toxin biosynthetic process"/>
    <property type="evidence" value="ECO:0007669"/>
    <property type="project" value="InterPro"/>
</dbReference>
<dbReference type="InterPro" id="IPR003825">
    <property type="entry name" value="Colicin-V_CvpA"/>
</dbReference>
<evidence type="ECO:0000313" key="7">
    <source>
        <dbReference type="Proteomes" id="UP001329915"/>
    </source>
</evidence>
<dbReference type="KEGG" id="dbc:MFMK1_000426"/>
<comment type="subcellular location">
    <subcellularLocation>
        <location evidence="1">Membrane</location>
        <topology evidence="1">Multi-pass membrane protein</topology>
    </subcellularLocation>
</comment>
<reference evidence="6 7" key="1">
    <citation type="submission" date="2023-04" db="EMBL/GenBank/DDBJ databases">
        <authorList>
            <person name="Hsu D."/>
        </authorList>
    </citation>
    <scope>NUCLEOTIDE SEQUENCE [LARGE SCALE GENOMIC DNA]</scope>
    <source>
        <strain evidence="6 7">MK1</strain>
    </source>
</reference>
<organism evidence="6 7">
    <name type="scientific">Metallumcola ferriviriculae</name>
    <dbReference type="NCBI Taxonomy" id="3039180"/>
    <lineage>
        <taxon>Bacteria</taxon>
        <taxon>Bacillati</taxon>
        <taxon>Bacillota</taxon>
        <taxon>Clostridia</taxon>
        <taxon>Neomoorellales</taxon>
        <taxon>Desulfitibacteraceae</taxon>
        <taxon>Metallumcola</taxon>
    </lineage>
</organism>